<keyword evidence="9" id="KW-0051">Antiviral defense</keyword>
<comment type="caution">
    <text evidence="12">The sequence shown here is derived from an EMBL/GenBank/DDBJ whole genome shotgun (WGS) entry which is preliminary data.</text>
</comment>
<dbReference type="InterPro" id="IPR014001">
    <property type="entry name" value="Helicase_ATP-bd"/>
</dbReference>
<feature type="domain" description="HD Cas3-type" evidence="11">
    <location>
        <begin position="11"/>
        <end position="218"/>
    </location>
</feature>
<comment type="similarity">
    <text evidence="1">In the N-terminal section; belongs to the CRISPR-associated nuclease Cas3-HD family.</text>
</comment>
<dbReference type="SMART" id="SM00487">
    <property type="entry name" value="DEXDc"/>
    <property type="match status" value="1"/>
</dbReference>
<dbReference type="InterPro" id="IPR054712">
    <property type="entry name" value="Cas3-like_dom"/>
</dbReference>
<dbReference type="NCBIfam" id="TIGR01587">
    <property type="entry name" value="cas3_core"/>
    <property type="match status" value="1"/>
</dbReference>
<dbReference type="PROSITE" id="PS51643">
    <property type="entry name" value="HD_CAS3"/>
    <property type="match status" value="1"/>
</dbReference>
<dbReference type="InterPro" id="IPR038257">
    <property type="entry name" value="CRISPR-assoc_Cas3_HD_sf"/>
</dbReference>
<keyword evidence="13" id="KW-1185">Reference proteome</keyword>
<evidence type="ECO:0000313" key="13">
    <source>
        <dbReference type="Proteomes" id="UP001589758"/>
    </source>
</evidence>
<dbReference type="RefSeq" id="WP_385875729.1">
    <property type="nucleotide sequence ID" value="NZ_JBHLXE010000016.1"/>
</dbReference>
<dbReference type="PROSITE" id="PS51192">
    <property type="entry name" value="HELICASE_ATP_BIND_1"/>
    <property type="match status" value="1"/>
</dbReference>
<accession>A0ABV6C738</accession>
<dbReference type="PANTHER" id="PTHR47963:SF9">
    <property type="entry name" value="CRISPR-ASSOCIATED ENDONUCLEASE_HELICASE CAS3"/>
    <property type="match status" value="1"/>
</dbReference>
<dbReference type="InterPro" id="IPR006483">
    <property type="entry name" value="CRISPR-assoc_Cas3_HD"/>
</dbReference>
<evidence type="ECO:0000259" key="11">
    <source>
        <dbReference type="PROSITE" id="PS51643"/>
    </source>
</evidence>
<evidence type="ECO:0000256" key="3">
    <source>
        <dbReference type="ARBA" id="ARBA00022722"/>
    </source>
</evidence>
<evidence type="ECO:0000256" key="7">
    <source>
        <dbReference type="ARBA" id="ARBA00022806"/>
    </source>
</evidence>
<dbReference type="Proteomes" id="UP001589758">
    <property type="component" value="Unassembled WGS sequence"/>
</dbReference>
<dbReference type="CDD" id="cd09641">
    <property type="entry name" value="Cas3''_I"/>
    <property type="match status" value="1"/>
</dbReference>
<keyword evidence="8" id="KW-0067">ATP-binding</keyword>
<organism evidence="12 13">
    <name type="scientific">Thorsellia kenyensis</name>
    <dbReference type="NCBI Taxonomy" id="1549888"/>
    <lineage>
        <taxon>Bacteria</taxon>
        <taxon>Pseudomonadati</taxon>
        <taxon>Pseudomonadota</taxon>
        <taxon>Gammaproteobacteria</taxon>
        <taxon>Enterobacterales</taxon>
        <taxon>Thorselliaceae</taxon>
        <taxon>Thorsellia</taxon>
    </lineage>
</organism>
<dbReference type="Pfam" id="PF04851">
    <property type="entry name" value="ResIII"/>
    <property type="match status" value="1"/>
</dbReference>
<keyword evidence="7" id="KW-0347">Helicase</keyword>
<feature type="domain" description="Helicase ATP-binding" evidence="10">
    <location>
        <begin position="284"/>
        <end position="493"/>
    </location>
</feature>
<dbReference type="Gene3D" id="1.10.3210.30">
    <property type="match status" value="1"/>
</dbReference>
<evidence type="ECO:0000256" key="5">
    <source>
        <dbReference type="ARBA" id="ARBA00022741"/>
    </source>
</evidence>
<evidence type="ECO:0000259" key="10">
    <source>
        <dbReference type="PROSITE" id="PS51192"/>
    </source>
</evidence>
<evidence type="ECO:0000256" key="1">
    <source>
        <dbReference type="ARBA" id="ARBA00006847"/>
    </source>
</evidence>
<dbReference type="InterPro" id="IPR006935">
    <property type="entry name" value="Helicase/UvrB_N"/>
</dbReference>
<dbReference type="InterPro" id="IPR006474">
    <property type="entry name" value="Helicase_Cas3_CRISPR-ass_core"/>
</dbReference>
<evidence type="ECO:0000256" key="6">
    <source>
        <dbReference type="ARBA" id="ARBA00022801"/>
    </source>
</evidence>
<dbReference type="Pfam" id="PF18019">
    <property type="entry name" value="Cas3_HD"/>
    <property type="match status" value="1"/>
</dbReference>
<name>A0ABV6C738_9GAMM</name>
<sequence length="887" mass="101949">MEKYWGKINSKTENFHLLVYHSLDVAAVAWQLLNPNEKLCKDLANFLGLTTKQTRVIITFFVALHDLGKFTDAFQRLARFDPYLAGGFKKAFDYNPMDLKHDALAFLFFENILEKISFWHSKSNVDVRGLRQIVKPLFNAVFGHHGLPVEVSGQALLNAKKYVNEQNFVDVNKFIDRVFELLSPEFPDDWFVRDKELANKTKQISWIVAGVAVLSDWLGSNTEYFSYLDKLISLKKYWELTQSQALTAIREIGLMKRLQAQEFISFEKTFGFRPTDLQSWAERVKLVETPQLFILEDTTGSGKTEAALTIMHRLLNLNDSQGFFFGLPTQATTNAMYERVIKYFSNSLSYPTENSSITLAHSANSLNKTFISSINFDHNDYHSNEESILSTCHRWFSDSRKKILLAQVGVGTIDQALLATLPQKHQSLRLLGLFGKVLILDEIHTADTYVDDLLKNLMTIHASYGGSMVLLTATLSKKQKLNLINHWERLIGVQITNDICNQFPLATVVNGVGTISESLKSNSNNSREIGVQFLHDIDECCNFVIKKANEGCCIVWIRNTVDESIQAYHKIKKLVNMQDKVILFHSRFTLSDRQLKEELIHRYLGKASDNSLRQHTVIIATQVFQESLDVDTDLLISDICPMDHLIQRVGRLHRHIRDENGKVNNDFVDKRPSPIVYIHSPIWDQNPSENWLSKDFLGTEAVYQSPARIWLTMKILIELAAIRMPKDARLLIESVYGDDVNIPINLQNKDILVQSKDIHKINLAHNVSLKWAEGYSKRSVDSGNWLNDTLEASTRYSERDVRQVIVCKRINGELVFYHDSLLHYEYSVIKVDSNKYAKNLLQPTDIDQQIFVKKYSATKFVQIWCHEEDENYGYESEVGFYVKEKKQ</sequence>
<dbReference type="InterPro" id="IPR050547">
    <property type="entry name" value="DEAD_box_RNA_helicases"/>
</dbReference>
<keyword evidence="5" id="KW-0547">Nucleotide-binding</keyword>
<dbReference type="InterPro" id="IPR027417">
    <property type="entry name" value="P-loop_NTPase"/>
</dbReference>
<dbReference type="NCBIfam" id="TIGR01596">
    <property type="entry name" value="cas3_HD"/>
    <property type="match status" value="1"/>
</dbReference>
<evidence type="ECO:0000256" key="8">
    <source>
        <dbReference type="ARBA" id="ARBA00022840"/>
    </source>
</evidence>
<proteinExistence type="inferred from homology"/>
<evidence type="ECO:0000313" key="12">
    <source>
        <dbReference type="EMBL" id="MFC0178778.1"/>
    </source>
</evidence>
<dbReference type="Gene3D" id="3.40.50.300">
    <property type="entry name" value="P-loop containing nucleotide triphosphate hydrolases"/>
    <property type="match status" value="2"/>
</dbReference>
<keyword evidence="3" id="KW-0540">Nuclease</keyword>
<evidence type="ECO:0000256" key="9">
    <source>
        <dbReference type="ARBA" id="ARBA00023118"/>
    </source>
</evidence>
<evidence type="ECO:0000256" key="2">
    <source>
        <dbReference type="ARBA" id="ARBA00009046"/>
    </source>
</evidence>
<gene>
    <name evidence="12" type="primary">cas3</name>
    <name evidence="12" type="ORF">ACFFIT_01475</name>
</gene>
<comment type="similarity">
    <text evidence="2">In the central section; belongs to the CRISPR-associated helicase Cas3 family.</text>
</comment>
<dbReference type="SUPFAM" id="SSF52540">
    <property type="entry name" value="P-loop containing nucleoside triphosphate hydrolases"/>
    <property type="match status" value="1"/>
</dbReference>
<dbReference type="Pfam" id="PF22590">
    <property type="entry name" value="Cas3-like_C_2"/>
    <property type="match status" value="1"/>
</dbReference>
<dbReference type="PANTHER" id="PTHR47963">
    <property type="entry name" value="DEAD-BOX ATP-DEPENDENT RNA HELICASE 47, MITOCHONDRIAL"/>
    <property type="match status" value="1"/>
</dbReference>
<reference evidence="12 13" key="1">
    <citation type="submission" date="2024-09" db="EMBL/GenBank/DDBJ databases">
        <authorList>
            <person name="Sun Q."/>
            <person name="Mori K."/>
        </authorList>
    </citation>
    <scope>NUCLEOTIDE SEQUENCE [LARGE SCALE GENOMIC DNA]</scope>
    <source>
        <strain evidence="12 13">CCM 8545</strain>
    </source>
</reference>
<keyword evidence="4" id="KW-0479">Metal-binding</keyword>
<evidence type="ECO:0000256" key="4">
    <source>
        <dbReference type="ARBA" id="ARBA00022723"/>
    </source>
</evidence>
<keyword evidence="6" id="KW-0378">Hydrolase</keyword>
<protein>
    <submittedName>
        <fullName evidence="12">CRISPR-associated helicase Cas3</fullName>
    </submittedName>
</protein>
<dbReference type="EMBL" id="JBHLXE010000016">
    <property type="protein sequence ID" value="MFC0178778.1"/>
    <property type="molecule type" value="Genomic_DNA"/>
</dbReference>